<keyword evidence="4" id="KW-0503">Monooxygenase</keyword>
<dbReference type="GO" id="GO:0006805">
    <property type="term" value="P:xenobiotic metabolic process"/>
    <property type="evidence" value="ECO:0007669"/>
    <property type="project" value="TreeGrafter"/>
</dbReference>
<dbReference type="AlphaFoldDB" id="A0A443S1U0"/>
<dbReference type="InterPro" id="IPR001128">
    <property type="entry name" value="Cyt_P450"/>
</dbReference>
<keyword evidence="7" id="KW-1185">Reference proteome</keyword>
<keyword evidence="5" id="KW-0472">Membrane</keyword>
<sequence>STRKAVPGPIGLPILGYYPFLGKYPLVTLHQLTDKYGEIMKVKLLGEDFYFLSSLETVKEVLVKQVDNFMGRPANEFNMISKFYGKKAYIFSELDVYKVQRKFLIPKLSLIGITKCDFETRIHELCEDLIVEVRKRQLITNLGQLLSNVASNVIMRLIFNEKYDINDPVYVSLLHDVETMNEALDYMNGILVGKLFYWKFRLNFRFWNRFHTARRRLMNFMLDHVKHRAAIKEYPSEYNDLLDHFLEQSSGPNGQYFDCNELNFYKNILIFFILVDTIARIFLLFFFAGTDTTASTAFHGITLLAKYPEIQRKLVKELEAFDKDSIIWYKDVENLHYTRACIAEIQRFSSDVPLNLVHVNSG</sequence>
<dbReference type="Pfam" id="PF00067">
    <property type="entry name" value="p450"/>
    <property type="match status" value="1"/>
</dbReference>
<feature type="transmembrane region" description="Helical" evidence="5">
    <location>
        <begin position="268"/>
        <end position="288"/>
    </location>
</feature>
<dbReference type="Proteomes" id="UP000288716">
    <property type="component" value="Unassembled WGS sequence"/>
</dbReference>
<reference evidence="6 7" key="1">
    <citation type="journal article" date="2018" name="Gigascience">
        <title>Genomes of trombidid mites reveal novel predicted allergens and laterally-transferred genes associated with secondary metabolism.</title>
        <authorList>
            <person name="Dong X."/>
            <person name="Chaisiri K."/>
            <person name="Xia D."/>
            <person name="Armstrong S.D."/>
            <person name="Fang Y."/>
            <person name="Donnelly M.J."/>
            <person name="Kadowaki T."/>
            <person name="McGarry J.W."/>
            <person name="Darby A.C."/>
            <person name="Makepeace B.L."/>
        </authorList>
    </citation>
    <scope>NUCLEOTIDE SEQUENCE [LARGE SCALE GENOMIC DNA]</scope>
    <source>
        <strain evidence="6">UoL-UT</strain>
    </source>
</reference>
<dbReference type="Gene3D" id="1.10.630.10">
    <property type="entry name" value="Cytochrome P450"/>
    <property type="match status" value="1"/>
</dbReference>
<dbReference type="EMBL" id="NCKV01011916">
    <property type="protein sequence ID" value="RWS21508.1"/>
    <property type="molecule type" value="Genomic_DNA"/>
</dbReference>
<accession>A0A443S1U0</accession>
<dbReference type="InterPro" id="IPR002401">
    <property type="entry name" value="Cyt_P450_E_grp-I"/>
</dbReference>
<organism evidence="6 7">
    <name type="scientific">Leptotrombidium deliense</name>
    <dbReference type="NCBI Taxonomy" id="299467"/>
    <lineage>
        <taxon>Eukaryota</taxon>
        <taxon>Metazoa</taxon>
        <taxon>Ecdysozoa</taxon>
        <taxon>Arthropoda</taxon>
        <taxon>Chelicerata</taxon>
        <taxon>Arachnida</taxon>
        <taxon>Acari</taxon>
        <taxon>Acariformes</taxon>
        <taxon>Trombidiformes</taxon>
        <taxon>Prostigmata</taxon>
        <taxon>Anystina</taxon>
        <taxon>Parasitengona</taxon>
        <taxon>Trombiculoidea</taxon>
        <taxon>Trombiculidae</taxon>
        <taxon>Leptotrombidium</taxon>
    </lineage>
</organism>
<gene>
    <name evidence="6" type="ORF">B4U80_11841</name>
</gene>
<evidence type="ECO:0000313" key="7">
    <source>
        <dbReference type="Proteomes" id="UP000288716"/>
    </source>
</evidence>
<comment type="similarity">
    <text evidence="1">Belongs to the cytochrome P450 family.</text>
</comment>
<name>A0A443S1U0_9ACAR</name>
<keyword evidence="3" id="KW-0408">Iron</keyword>
<keyword evidence="4" id="KW-0560">Oxidoreductase</keyword>
<dbReference type="PANTHER" id="PTHR24300:SF403">
    <property type="entry name" value="CYTOCHROME P450 306A1"/>
    <property type="match status" value="1"/>
</dbReference>
<feature type="non-terminal residue" evidence="6">
    <location>
        <position position="1"/>
    </location>
</feature>
<evidence type="ECO:0000256" key="3">
    <source>
        <dbReference type="ARBA" id="ARBA00023004"/>
    </source>
</evidence>
<evidence type="ECO:0000256" key="4">
    <source>
        <dbReference type="ARBA" id="ARBA00023033"/>
    </source>
</evidence>
<dbReference type="GO" id="GO:0005506">
    <property type="term" value="F:iron ion binding"/>
    <property type="evidence" value="ECO:0007669"/>
    <property type="project" value="InterPro"/>
</dbReference>
<dbReference type="VEuPathDB" id="VectorBase:LDEU010532"/>
<evidence type="ECO:0000256" key="1">
    <source>
        <dbReference type="ARBA" id="ARBA00010617"/>
    </source>
</evidence>
<dbReference type="GO" id="GO:0020037">
    <property type="term" value="F:heme binding"/>
    <property type="evidence" value="ECO:0007669"/>
    <property type="project" value="InterPro"/>
</dbReference>
<keyword evidence="5" id="KW-0812">Transmembrane</keyword>
<dbReference type="STRING" id="299467.A0A443S1U0"/>
<keyword evidence="5" id="KW-1133">Transmembrane helix</keyword>
<evidence type="ECO:0000256" key="5">
    <source>
        <dbReference type="SAM" id="Phobius"/>
    </source>
</evidence>
<comment type="caution">
    <text evidence="6">The sequence shown here is derived from an EMBL/GenBank/DDBJ whole genome shotgun (WGS) entry which is preliminary data.</text>
</comment>
<dbReference type="OrthoDB" id="1103324at2759"/>
<dbReference type="InterPro" id="IPR036396">
    <property type="entry name" value="Cyt_P450_sf"/>
</dbReference>
<dbReference type="InterPro" id="IPR050182">
    <property type="entry name" value="Cytochrome_P450_fam2"/>
</dbReference>
<protein>
    <submittedName>
        <fullName evidence="6">Cytochrome P450 2U1-like protein</fullName>
    </submittedName>
</protein>
<dbReference type="SUPFAM" id="SSF48264">
    <property type="entry name" value="Cytochrome P450"/>
    <property type="match status" value="1"/>
</dbReference>
<evidence type="ECO:0000256" key="2">
    <source>
        <dbReference type="ARBA" id="ARBA00022723"/>
    </source>
</evidence>
<proteinExistence type="inferred from homology"/>
<dbReference type="GO" id="GO:0008395">
    <property type="term" value="F:steroid hydroxylase activity"/>
    <property type="evidence" value="ECO:0007669"/>
    <property type="project" value="TreeGrafter"/>
</dbReference>
<keyword evidence="2" id="KW-0479">Metal-binding</keyword>
<dbReference type="GO" id="GO:0005737">
    <property type="term" value="C:cytoplasm"/>
    <property type="evidence" value="ECO:0007669"/>
    <property type="project" value="TreeGrafter"/>
</dbReference>
<dbReference type="GO" id="GO:0006082">
    <property type="term" value="P:organic acid metabolic process"/>
    <property type="evidence" value="ECO:0007669"/>
    <property type="project" value="TreeGrafter"/>
</dbReference>
<dbReference type="PRINTS" id="PR00463">
    <property type="entry name" value="EP450I"/>
</dbReference>
<dbReference type="PANTHER" id="PTHR24300">
    <property type="entry name" value="CYTOCHROME P450 508A4-RELATED"/>
    <property type="match status" value="1"/>
</dbReference>
<dbReference type="GO" id="GO:0016712">
    <property type="term" value="F:oxidoreductase activity, acting on paired donors, with incorporation or reduction of molecular oxygen, reduced flavin or flavoprotein as one donor, and incorporation of one atom of oxygen"/>
    <property type="evidence" value="ECO:0007669"/>
    <property type="project" value="TreeGrafter"/>
</dbReference>
<evidence type="ECO:0000313" key="6">
    <source>
        <dbReference type="EMBL" id="RWS21508.1"/>
    </source>
</evidence>